<dbReference type="AlphaFoldDB" id="A0A563W0Q5"/>
<dbReference type="PANTHER" id="PTHR43467:SF2">
    <property type="entry name" value="COBALT-PRECORRIN-2 C(20)-METHYLTRANSFERASE"/>
    <property type="match status" value="1"/>
</dbReference>
<organism evidence="9 10">
    <name type="scientific">Hyella patelloides LEGE 07179</name>
    <dbReference type="NCBI Taxonomy" id="945734"/>
    <lineage>
        <taxon>Bacteria</taxon>
        <taxon>Bacillati</taxon>
        <taxon>Cyanobacteriota</taxon>
        <taxon>Cyanophyceae</taxon>
        <taxon>Pleurocapsales</taxon>
        <taxon>Hyellaceae</taxon>
        <taxon>Hyella</taxon>
    </lineage>
</organism>
<keyword evidence="6" id="KW-0949">S-adenosyl-L-methionine</keyword>
<name>A0A563W0Q5_9CYAN</name>
<dbReference type="Gene3D" id="3.40.1010.10">
    <property type="entry name" value="Cobalt-precorrin-4 Transmethylase, Domain 1"/>
    <property type="match status" value="1"/>
</dbReference>
<dbReference type="OrthoDB" id="9804789at2"/>
<dbReference type="InterPro" id="IPR035996">
    <property type="entry name" value="4pyrrol_Methylase_sf"/>
</dbReference>
<dbReference type="GO" id="GO:0032259">
    <property type="term" value="P:methylation"/>
    <property type="evidence" value="ECO:0007669"/>
    <property type="project" value="UniProtKB-KW"/>
</dbReference>
<dbReference type="EMBL" id="CAACVJ010000534">
    <property type="protein sequence ID" value="VEP17261.1"/>
    <property type="molecule type" value="Genomic_DNA"/>
</dbReference>
<protein>
    <submittedName>
        <fullName evidence="9">Precorrin-2 C20-methyltransferase</fullName>
        <ecNumber evidence="9">2.1.1.130</ecNumber>
    </submittedName>
</protein>
<evidence type="ECO:0000259" key="8">
    <source>
        <dbReference type="Pfam" id="PF00590"/>
    </source>
</evidence>
<reference evidence="9 10" key="1">
    <citation type="submission" date="2019-01" db="EMBL/GenBank/DDBJ databases">
        <authorList>
            <person name="Brito A."/>
        </authorList>
    </citation>
    <scope>NUCLEOTIDE SEQUENCE [LARGE SCALE GENOMIC DNA]</scope>
    <source>
        <strain evidence="9">1</strain>
    </source>
</reference>
<evidence type="ECO:0000256" key="5">
    <source>
        <dbReference type="ARBA" id="ARBA00022679"/>
    </source>
</evidence>
<evidence type="ECO:0000256" key="1">
    <source>
        <dbReference type="ARBA" id="ARBA00004953"/>
    </source>
</evidence>
<sequence>MNNVNLGTLYGVSVGTGDPELITVKGLRLLQKTKIIAFPAGINNQLGIAQQIITQWLQSTQITVPLDFPYVRNKAILQAAWHKSANIVWQYLQKGEDVAFACEGDISFYSTFTHLATTLKQLEPTVKIATIPGVCSLVAAVSDLGIPLTINHQRLTVLPALYTVKELETALDTAEVVVLLKVSSVYRQVWHILQQRQLLEYSFVVEKATLSDRKIYTNLINHPDLQLPYFSLLVVKCDQKQ</sequence>
<dbReference type="NCBIfam" id="TIGR01467">
    <property type="entry name" value="cobI_cbiL"/>
    <property type="match status" value="1"/>
</dbReference>
<keyword evidence="10" id="KW-1185">Reference proteome</keyword>
<dbReference type="SUPFAM" id="SSF53790">
    <property type="entry name" value="Tetrapyrrole methylase"/>
    <property type="match status" value="1"/>
</dbReference>
<dbReference type="InterPro" id="IPR000878">
    <property type="entry name" value="4pyrrol_Mease"/>
</dbReference>
<dbReference type="RefSeq" id="WP_144866946.1">
    <property type="nucleotide sequence ID" value="NZ_LR213817.1"/>
</dbReference>
<dbReference type="Proteomes" id="UP000320055">
    <property type="component" value="Unassembled WGS sequence"/>
</dbReference>
<dbReference type="EC" id="2.1.1.130" evidence="9"/>
<keyword evidence="4 9" id="KW-0489">Methyltransferase</keyword>
<evidence type="ECO:0000313" key="10">
    <source>
        <dbReference type="Proteomes" id="UP000320055"/>
    </source>
</evidence>
<evidence type="ECO:0000313" key="9">
    <source>
        <dbReference type="EMBL" id="VEP17261.1"/>
    </source>
</evidence>
<dbReference type="GO" id="GO:0009236">
    <property type="term" value="P:cobalamin biosynthetic process"/>
    <property type="evidence" value="ECO:0007669"/>
    <property type="project" value="UniProtKB-UniRule"/>
</dbReference>
<evidence type="ECO:0000256" key="4">
    <source>
        <dbReference type="ARBA" id="ARBA00022603"/>
    </source>
</evidence>
<evidence type="ECO:0000256" key="6">
    <source>
        <dbReference type="ARBA" id="ARBA00022691"/>
    </source>
</evidence>
<dbReference type="GO" id="GO:0030788">
    <property type="term" value="F:precorrin-2 C20-methyltransferase activity"/>
    <property type="evidence" value="ECO:0007669"/>
    <property type="project" value="UniProtKB-EC"/>
</dbReference>
<dbReference type="InterPro" id="IPR006364">
    <property type="entry name" value="CobI/CbiL/CobIJ_dom"/>
</dbReference>
<dbReference type="UniPathway" id="UPA00148"/>
<accession>A0A563W0Q5</accession>
<comment type="similarity">
    <text evidence="2 7">Belongs to the precorrin methyltransferase family.</text>
</comment>
<keyword evidence="5 9" id="KW-0808">Transferase</keyword>
<keyword evidence="3" id="KW-0169">Cobalamin biosynthesis</keyword>
<dbReference type="CDD" id="cd11645">
    <property type="entry name" value="Precorrin_2_C20_MT"/>
    <property type="match status" value="1"/>
</dbReference>
<proteinExistence type="inferred from homology"/>
<dbReference type="InterPro" id="IPR014777">
    <property type="entry name" value="4pyrrole_Mease_sub1"/>
</dbReference>
<dbReference type="InterPro" id="IPR012382">
    <property type="entry name" value="CobI/CbiL"/>
</dbReference>
<dbReference type="Gene3D" id="3.30.950.10">
    <property type="entry name" value="Methyltransferase, Cobalt-precorrin-4 Transmethylase, Domain 2"/>
    <property type="match status" value="1"/>
</dbReference>
<comment type="pathway">
    <text evidence="1">Cofactor biosynthesis; adenosylcobalamin biosynthesis.</text>
</comment>
<dbReference type="PIRSF" id="PIRSF036427">
    <property type="entry name" value="Precrrn-2_mtase"/>
    <property type="match status" value="1"/>
</dbReference>
<evidence type="ECO:0000256" key="7">
    <source>
        <dbReference type="PIRNR" id="PIRNR036427"/>
    </source>
</evidence>
<feature type="domain" description="Tetrapyrrole methylase" evidence="8">
    <location>
        <begin position="8"/>
        <end position="220"/>
    </location>
</feature>
<dbReference type="InterPro" id="IPR014776">
    <property type="entry name" value="4pyrrole_Mease_sub2"/>
</dbReference>
<evidence type="ECO:0000256" key="2">
    <source>
        <dbReference type="ARBA" id="ARBA00005879"/>
    </source>
</evidence>
<dbReference type="PANTHER" id="PTHR43467">
    <property type="entry name" value="COBALT-PRECORRIN-2 C(20)-METHYLTRANSFERASE"/>
    <property type="match status" value="1"/>
</dbReference>
<gene>
    <name evidence="9" type="ORF">H1P_580008</name>
</gene>
<evidence type="ECO:0000256" key="3">
    <source>
        <dbReference type="ARBA" id="ARBA00022573"/>
    </source>
</evidence>
<dbReference type="NCBIfam" id="NF004614">
    <property type="entry name" value="PRK05948.1"/>
    <property type="match status" value="1"/>
</dbReference>
<dbReference type="Pfam" id="PF00590">
    <property type="entry name" value="TP_methylase"/>
    <property type="match status" value="1"/>
</dbReference>